<gene>
    <name evidence="3" type="ORF">Mco01_06290</name>
</gene>
<evidence type="ECO:0000256" key="1">
    <source>
        <dbReference type="SAM" id="MobiDB-lite"/>
    </source>
</evidence>
<dbReference type="PRINTS" id="PR01217">
    <property type="entry name" value="PRICHEXTENSN"/>
</dbReference>
<keyword evidence="2" id="KW-1133">Transmembrane helix</keyword>
<feature type="region of interest" description="Disordered" evidence="1">
    <location>
        <begin position="86"/>
        <end position="220"/>
    </location>
</feature>
<reference evidence="3 4" key="1">
    <citation type="submission" date="2021-01" db="EMBL/GenBank/DDBJ databases">
        <title>Whole genome shotgun sequence of Microbispora corallina NBRC 16416.</title>
        <authorList>
            <person name="Komaki H."/>
            <person name="Tamura T."/>
        </authorList>
    </citation>
    <scope>NUCLEOTIDE SEQUENCE [LARGE SCALE GENOMIC DNA]</scope>
    <source>
        <strain evidence="3 4">NBRC 16416</strain>
    </source>
</reference>
<keyword evidence="4" id="KW-1185">Reference proteome</keyword>
<protein>
    <submittedName>
        <fullName evidence="3">Uncharacterized protein</fullName>
    </submittedName>
</protein>
<dbReference type="Proteomes" id="UP000603904">
    <property type="component" value="Unassembled WGS sequence"/>
</dbReference>
<feature type="compositionally biased region" description="Polar residues" evidence="1">
    <location>
        <begin position="86"/>
        <end position="102"/>
    </location>
</feature>
<keyword evidence="2" id="KW-0472">Membrane</keyword>
<dbReference type="EMBL" id="BOOC01000002">
    <property type="protein sequence ID" value="GIH37629.1"/>
    <property type="molecule type" value="Genomic_DNA"/>
</dbReference>
<feature type="compositionally biased region" description="Low complexity" evidence="1">
    <location>
        <begin position="116"/>
        <end position="126"/>
    </location>
</feature>
<proteinExistence type="predicted"/>
<accession>A0ABQ4FS23</accession>
<feature type="transmembrane region" description="Helical" evidence="2">
    <location>
        <begin position="50"/>
        <end position="72"/>
    </location>
</feature>
<evidence type="ECO:0000313" key="3">
    <source>
        <dbReference type="EMBL" id="GIH37629.1"/>
    </source>
</evidence>
<evidence type="ECO:0000313" key="4">
    <source>
        <dbReference type="Proteomes" id="UP000603904"/>
    </source>
</evidence>
<feature type="compositionally biased region" description="Low complexity" evidence="1">
    <location>
        <begin position="181"/>
        <end position="220"/>
    </location>
</feature>
<dbReference type="RefSeq" id="WP_204055360.1">
    <property type="nucleotide sequence ID" value="NZ_BAAAGP010000001.1"/>
</dbReference>
<organism evidence="3 4">
    <name type="scientific">Microbispora corallina</name>
    <dbReference type="NCBI Taxonomy" id="83302"/>
    <lineage>
        <taxon>Bacteria</taxon>
        <taxon>Bacillati</taxon>
        <taxon>Actinomycetota</taxon>
        <taxon>Actinomycetes</taxon>
        <taxon>Streptosporangiales</taxon>
        <taxon>Streptosporangiaceae</taxon>
        <taxon>Microbispora</taxon>
    </lineage>
</organism>
<sequence length="220" mass="22313">MTFPPDDEYGDLLRRALRAEADSVVPSPEGLEIIRTRIENRGLRGLRNVMWWRVGASVAGAVLVAGTVVMLVPDLRTQVAQSTGISQVGADGNQQPDTSSIQRPPVPGATHQVVVPTTGATHGTQHPTPPPTHKAGASPKPTPSRSDPCATPVPSAGVVEPETTNGPSCAPAQTPPPSSQPPASTATPSAPASATVSPTPSPSPTASDSLAPDSASTPAS</sequence>
<evidence type="ECO:0000256" key="2">
    <source>
        <dbReference type="SAM" id="Phobius"/>
    </source>
</evidence>
<keyword evidence="2" id="KW-0812">Transmembrane</keyword>
<comment type="caution">
    <text evidence="3">The sequence shown here is derived from an EMBL/GenBank/DDBJ whole genome shotgun (WGS) entry which is preliminary data.</text>
</comment>
<name>A0ABQ4FS23_9ACTN</name>